<dbReference type="eggNOG" id="KOG0806">
    <property type="taxonomic scope" value="Eukaryota"/>
</dbReference>
<dbReference type="HOGENOM" id="CLU_030130_0_0_1"/>
<dbReference type="EMBL" id="KB456262">
    <property type="protein sequence ID" value="EMF14513.1"/>
    <property type="molecule type" value="Genomic_DNA"/>
</dbReference>
<evidence type="ECO:0000256" key="1">
    <source>
        <dbReference type="ARBA" id="ARBA00022801"/>
    </source>
</evidence>
<dbReference type="OMA" id="AYQNGTW"/>
<dbReference type="InterPro" id="IPR050345">
    <property type="entry name" value="Aliph_Amidase/BUP"/>
</dbReference>
<dbReference type="InterPro" id="IPR036526">
    <property type="entry name" value="C-N_Hydrolase_sf"/>
</dbReference>
<dbReference type="Gene3D" id="3.60.110.10">
    <property type="entry name" value="Carbon-nitrogen hydrolase"/>
    <property type="match status" value="1"/>
</dbReference>
<gene>
    <name evidence="3" type="ORF">SEPMUDRAFT_162608</name>
</gene>
<evidence type="ECO:0000259" key="2">
    <source>
        <dbReference type="PROSITE" id="PS50263"/>
    </source>
</evidence>
<name>M3CL48_SPHMS</name>
<accession>M3CL48</accession>
<proteinExistence type="predicted"/>
<dbReference type="PANTHER" id="PTHR43674:SF12">
    <property type="entry name" value="NITRILASE C965.09-RELATED"/>
    <property type="match status" value="1"/>
</dbReference>
<dbReference type="RefSeq" id="XP_016762634.1">
    <property type="nucleotide sequence ID" value="XM_016908010.1"/>
</dbReference>
<dbReference type="PROSITE" id="PS50263">
    <property type="entry name" value="CN_HYDROLASE"/>
    <property type="match status" value="1"/>
</dbReference>
<keyword evidence="1 3" id="KW-0378">Hydrolase</keyword>
<dbReference type="Proteomes" id="UP000016931">
    <property type="component" value="Unassembled WGS sequence"/>
</dbReference>
<dbReference type="GeneID" id="27905147"/>
<dbReference type="InterPro" id="IPR003010">
    <property type="entry name" value="C-N_Hydrolase"/>
</dbReference>
<evidence type="ECO:0000313" key="4">
    <source>
        <dbReference type="Proteomes" id="UP000016931"/>
    </source>
</evidence>
<dbReference type="PANTHER" id="PTHR43674">
    <property type="entry name" value="NITRILASE C965.09-RELATED"/>
    <property type="match status" value="1"/>
</dbReference>
<sequence length="357" mass="40149">MSRRITVAAAQVGAVHKDASKPETVQRLIKLLQEAAEKKVQLLVYPECTLTTFFPRHFIQSQAELDQYFEHGEDITQSKDIKPLFDEAQVRGIDICIGYAERTPDGTGYNTSVYYSASEGKVISKYRKIHLPGRVEPFEDPEATNQLEKRYFKPGDLGFKAFRAPGLVPDARKMSMLEKKEEEEGKEKAERADGKGDPIMGMMICNDRRWPEAWRVYTLQGAEILMFGYNTGSHMSHLWGTGNDMTPDEQEKEALFHSRLVQQANSYMHACFSISSARCGVDDGKYDLIGGSAIVSPEGHVVAEAKTKADELVIAEIDLAECRKGKEKTFDYARHRRVEAYSLITEQTGVIEPPLLS</sequence>
<feature type="domain" description="CN hydrolase" evidence="2">
    <location>
        <begin position="5"/>
        <end position="319"/>
    </location>
</feature>
<dbReference type="SUPFAM" id="SSF56317">
    <property type="entry name" value="Carbon-nitrogen hydrolase"/>
    <property type="match status" value="1"/>
</dbReference>
<protein>
    <submittedName>
        <fullName evidence="3">Carbon-nitrogen hydrolase</fullName>
    </submittedName>
</protein>
<keyword evidence="4" id="KW-1185">Reference proteome</keyword>
<dbReference type="GO" id="GO:0016811">
    <property type="term" value="F:hydrolase activity, acting on carbon-nitrogen (but not peptide) bonds, in linear amides"/>
    <property type="evidence" value="ECO:0007669"/>
    <property type="project" value="TreeGrafter"/>
</dbReference>
<dbReference type="STRING" id="692275.M3CL48"/>
<reference evidence="3 4" key="1">
    <citation type="journal article" date="2012" name="PLoS Pathog.">
        <title>Diverse lifestyles and strategies of plant pathogenesis encoded in the genomes of eighteen Dothideomycetes fungi.</title>
        <authorList>
            <person name="Ohm R.A."/>
            <person name="Feau N."/>
            <person name="Henrissat B."/>
            <person name="Schoch C.L."/>
            <person name="Horwitz B.A."/>
            <person name="Barry K.W."/>
            <person name="Condon B.J."/>
            <person name="Copeland A.C."/>
            <person name="Dhillon B."/>
            <person name="Glaser F."/>
            <person name="Hesse C.N."/>
            <person name="Kosti I."/>
            <person name="LaButti K."/>
            <person name="Lindquist E.A."/>
            <person name="Lucas S."/>
            <person name="Salamov A.A."/>
            <person name="Bradshaw R.E."/>
            <person name="Ciuffetti L."/>
            <person name="Hamelin R.C."/>
            <person name="Kema G.H.J."/>
            <person name="Lawrence C."/>
            <person name="Scott J.A."/>
            <person name="Spatafora J.W."/>
            <person name="Turgeon B.G."/>
            <person name="de Wit P.J.G.M."/>
            <person name="Zhong S."/>
            <person name="Goodwin S.B."/>
            <person name="Grigoriev I.V."/>
        </authorList>
    </citation>
    <scope>NUCLEOTIDE SEQUENCE [LARGE SCALE GENOMIC DNA]</scope>
    <source>
        <strain evidence="3 4">SO2202</strain>
    </source>
</reference>
<dbReference type="AlphaFoldDB" id="M3CL48"/>
<evidence type="ECO:0000313" key="3">
    <source>
        <dbReference type="EMBL" id="EMF14513.1"/>
    </source>
</evidence>
<dbReference type="Pfam" id="PF00795">
    <property type="entry name" value="CN_hydrolase"/>
    <property type="match status" value="1"/>
</dbReference>
<organism evidence="3 4">
    <name type="scientific">Sphaerulina musiva (strain SO2202)</name>
    <name type="common">Poplar stem canker fungus</name>
    <name type="synonym">Septoria musiva</name>
    <dbReference type="NCBI Taxonomy" id="692275"/>
    <lineage>
        <taxon>Eukaryota</taxon>
        <taxon>Fungi</taxon>
        <taxon>Dikarya</taxon>
        <taxon>Ascomycota</taxon>
        <taxon>Pezizomycotina</taxon>
        <taxon>Dothideomycetes</taxon>
        <taxon>Dothideomycetidae</taxon>
        <taxon>Mycosphaerellales</taxon>
        <taxon>Mycosphaerellaceae</taxon>
        <taxon>Sphaerulina</taxon>
    </lineage>
</organism>
<dbReference type="OrthoDB" id="10250282at2759"/>